<sequence length="228" mass="25979">VEEQPPALPVKQHVESDFSPVGLQHQTSAYNDVFPEPTDCNAAQCPIHRRYRHLERFFSDGTPPPVPKKRLARTLSFPATHMPSFTPVPPLSPLQRCPQNFDNPLYMMPRIPDCFFQEEAEEIKPATRSPVTIVSFSQLSFDTPDEHLPYLFSSFVDQGAVSHGIQHRHLLFLRSMAQTVEARCLLEASERDLSSYQPQDFLLREGSKPKQIGNMTYHSLHSPKFPGR</sequence>
<dbReference type="GeneTree" id="ENSGT00610000087460"/>
<evidence type="ECO:0000313" key="1">
    <source>
        <dbReference type="Ensembl" id="ENSACIP00000018673.1"/>
    </source>
</evidence>
<dbReference type="Proteomes" id="UP000261340">
    <property type="component" value="Unplaced"/>
</dbReference>
<dbReference type="Ensembl" id="ENSACIT00000019177.1">
    <property type="protein sequence ID" value="ENSACIP00000018673.1"/>
    <property type="gene ID" value="ENSACIG00000014555.1"/>
</dbReference>
<proteinExistence type="predicted"/>
<keyword evidence="2" id="KW-1185">Reference proteome</keyword>
<reference evidence="1" key="1">
    <citation type="submission" date="2025-08" db="UniProtKB">
        <authorList>
            <consortium name="Ensembl"/>
        </authorList>
    </citation>
    <scope>IDENTIFICATION</scope>
</reference>
<organism evidence="1 2">
    <name type="scientific">Amphilophus citrinellus</name>
    <name type="common">Midas cichlid</name>
    <name type="synonym">Cichlasoma citrinellum</name>
    <dbReference type="NCBI Taxonomy" id="61819"/>
    <lineage>
        <taxon>Eukaryota</taxon>
        <taxon>Metazoa</taxon>
        <taxon>Chordata</taxon>
        <taxon>Craniata</taxon>
        <taxon>Vertebrata</taxon>
        <taxon>Euteleostomi</taxon>
        <taxon>Actinopterygii</taxon>
        <taxon>Neopterygii</taxon>
        <taxon>Teleostei</taxon>
        <taxon>Neoteleostei</taxon>
        <taxon>Acanthomorphata</taxon>
        <taxon>Ovalentaria</taxon>
        <taxon>Cichlomorphae</taxon>
        <taxon>Cichliformes</taxon>
        <taxon>Cichlidae</taxon>
        <taxon>New World cichlids</taxon>
        <taxon>Cichlasomatinae</taxon>
        <taxon>Heroini</taxon>
        <taxon>Amphilophus</taxon>
    </lineage>
</organism>
<name>A0A3Q0SAA4_AMPCI</name>
<dbReference type="OMA" id="EPTDCNA"/>
<accession>A0A3Q0SAA4</accession>
<evidence type="ECO:0000313" key="2">
    <source>
        <dbReference type="Proteomes" id="UP000261340"/>
    </source>
</evidence>
<dbReference type="STRING" id="61819.ENSACIP00000018673"/>
<dbReference type="AlphaFoldDB" id="A0A3Q0SAA4"/>
<reference evidence="1" key="2">
    <citation type="submission" date="2025-09" db="UniProtKB">
        <authorList>
            <consortium name="Ensembl"/>
        </authorList>
    </citation>
    <scope>IDENTIFICATION</scope>
</reference>
<protein>
    <submittedName>
        <fullName evidence="1">PEAK family member 3</fullName>
    </submittedName>
</protein>